<dbReference type="InterPro" id="IPR001461">
    <property type="entry name" value="Aspartic_peptidase_A1"/>
</dbReference>
<keyword evidence="7 13" id="KW-0732">Signal</keyword>
<dbReference type="SUPFAM" id="SSF50630">
    <property type="entry name" value="Acid proteases"/>
    <property type="match status" value="1"/>
</dbReference>
<evidence type="ECO:0000256" key="13">
    <source>
        <dbReference type="SAM" id="SignalP"/>
    </source>
</evidence>
<feature type="active site" evidence="12">
    <location>
        <position position="335"/>
    </location>
</feature>
<dbReference type="GO" id="GO:0006508">
    <property type="term" value="P:proteolysis"/>
    <property type="evidence" value="ECO:0007669"/>
    <property type="project" value="UniProtKB-KW"/>
</dbReference>
<feature type="domain" description="Peptidase A1" evidence="14">
    <location>
        <begin position="64"/>
        <end position="443"/>
    </location>
</feature>
<evidence type="ECO:0000313" key="16">
    <source>
        <dbReference type="Proteomes" id="UP000182334"/>
    </source>
</evidence>
<evidence type="ECO:0000256" key="11">
    <source>
        <dbReference type="ARBA" id="ARBA00023157"/>
    </source>
</evidence>
<keyword evidence="8" id="KW-0064">Aspartyl protease</keyword>
<dbReference type="InterPro" id="IPR033876">
    <property type="entry name" value="SAP-like"/>
</dbReference>
<name>A0A1L0D5U3_9ASCO</name>
<evidence type="ECO:0000256" key="3">
    <source>
        <dbReference type="ARBA" id="ARBA00007447"/>
    </source>
</evidence>
<dbReference type="CDD" id="cd05474">
    <property type="entry name" value="SAP_like"/>
    <property type="match status" value="1"/>
</dbReference>
<evidence type="ECO:0000256" key="6">
    <source>
        <dbReference type="ARBA" id="ARBA00022670"/>
    </source>
</evidence>
<dbReference type="OrthoDB" id="771136at2759"/>
<dbReference type="InterPro" id="IPR033121">
    <property type="entry name" value="PEPTIDASE_A1"/>
</dbReference>
<feature type="signal peptide" evidence="13">
    <location>
        <begin position="1"/>
        <end position="19"/>
    </location>
</feature>
<dbReference type="Gene3D" id="2.40.70.10">
    <property type="entry name" value="Acid Proteases"/>
    <property type="match status" value="2"/>
</dbReference>
<evidence type="ECO:0000256" key="7">
    <source>
        <dbReference type="ARBA" id="ARBA00022729"/>
    </source>
</evidence>
<evidence type="ECO:0000256" key="2">
    <source>
        <dbReference type="ARBA" id="ARBA00004613"/>
    </source>
</evidence>
<evidence type="ECO:0000313" key="15">
    <source>
        <dbReference type="EMBL" id="SGZ47105.1"/>
    </source>
</evidence>
<dbReference type="EMBL" id="LT635756">
    <property type="protein sequence ID" value="SGZ47105.1"/>
    <property type="molecule type" value="Genomic_DNA"/>
</dbReference>
<dbReference type="Pfam" id="PF00026">
    <property type="entry name" value="Asp"/>
    <property type="match status" value="1"/>
</dbReference>
<comment type="catalytic activity">
    <reaction evidence="1">
        <text>Preferential cleavage at the carboxyl of hydrophobic amino acids, but fails to cleave 15-Leu-|-Tyr-16, 16-Tyr-|-Leu-17 and 24-Phe-|-Phe-25 of insulin B chain. Activates trypsinogen, and degrades keratin.</text>
        <dbReference type="EC" id="3.4.23.24"/>
    </reaction>
</comment>
<dbReference type="STRING" id="45354.A0A1L0D5U3"/>
<dbReference type="InterPro" id="IPR021109">
    <property type="entry name" value="Peptidase_aspartic_dom_sf"/>
</dbReference>
<keyword evidence="5" id="KW-0964">Secreted</keyword>
<dbReference type="AlphaFoldDB" id="A0A1L0D5U3"/>
<keyword evidence="16" id="KW-1185">Reference proteome</keyword>
<dbReference type="PROSITE" id="PS51767">
    <property type="entry name" value="PEPTIDASE_A1"/>
    <property type="match status" value="1"/>
</dbReference>
<keyword evidence="10" id="KW-0865">Zymogen</keyword>
<feature type="active site" evidence="12">
    <location>
        <position position="82"/>
    </location>
</feature>
<evidence type="ECO:0000256" key="5">
    <source>
        <dbReference type="ARBA" id="ARBA00022525"/>
    </source>
</evidence>
<dbReference type="GO" id="GO:0004190">
    <property type="term" value="F:aspartic-type endopeptidase activity"/>
    <property type="evidence" value="ECO:0007669"/>
    <property type="project" value="UniProtKB-KW"/>
</dbReference>
<comment type="similarity">
    <text evidence="3">Belongs to the peptidase A1 family.</text>
</comment>
<evidence type="ECO:0000256" key="10">
    <source>
        <dbReference type="ARBA" id="ARBA00023145"/>
    </source>
</evidence>
<proteinExistence type="inferred from homology"/>
<comment type="subcellular location">
    <subcellularLocation>
        <location evidence="2">Secreted</location>
    </subcellularLocation>
</comment>
<dbReference type="EC" id="3.4.23.24" evidence="4"/>
<gene>
    <name evidence="15" type="ORF">SAMEA4029010_CIC11G00000001085</name>
</gene>
<evidence type="ECO:0000256" key="9">
    <source>
        <dbReference type="ARBA" id="ARBA00022801"/>
    </source>
</evidence>
<evidence type="ECO:0000259" key="14">
    <source>
        <dbReference type="PROSITE" id="PS51767"/>
    </source>
</evidence>
<dbReference type="PRINTS" id="PR00792">
    <property type="entry name" value="PEPSIN"/>
</dbReference>
<keyword evidence="11" id="KW-1015">Disulfide bond</keyword>
<reference evidence="15 16" key="1">
    <citation type="submission" date="2016-10" db="EMBL/GenBank/DDBJ databases">
        <authorList>
            <person name="de Groot N.N."/>
        </authorList>
    </citation>
    <scope>NUCLEOTIDE SEQUENCE [LARGE SCALE GENOMIC DNA]</scope>
    <source>
        <strain evidence="15 16">CBS 141442</strain>
    </source>
</reference>
<dbReference type="GO" id="GO:0005576">
    <property type="term" value="C:extracellular region"/>
    <property type="evidence" value="ECO:0007669"/>
    <property type="project" value="UniProtKB-SubCell"/>
</dbReference>
<dbReference type="PANTHER" id="PTHR47966:SF65">
    <property type="entry name" value="ASPARTIC-TYPE ENDOPEPTIDASE"/>
    <property type="match status" value="1"/>
</dbReference>
<keyword evidence="9" id="KW-0378">Hydrolase</keyword>
<dbReference type="Proteomes" id="UP000182334">
    <property type="component" value="Chromosome I"/>
</dbReference>
<accession>A0A1L0D5U3</accession>
<dbReference type="PANTHER" id="PTHR47966">
    <property type="entry name" value="BETA-SITE APP-CLEAVING ENZYME, ISOFORM A-RELATED"/>
    <property type="match status" value="1"/>
</dbReference>
<feature type="chain" id="PRO_5013289875" description="candidapepsin" evidence="13">
    <location>
        <begin position="20"/>
        <end position="637"/>
    </location>
</feature>
<evidence type="ECO:0000256" key="1">
    <source>
        <dbReference type="ARBA" id="ARBA00001675"/>
    </source>
</evidence>
<protein>
    <recommendedName>
        <fullName evidence="4">candidapepsin</fullName>
        <ecNumber evidence="4">3.4.23.24</ecNumber>
    </recommendedName>
</protein>
<keyword evidence="6" id="KW-0645">Protease</keyword>
<evidence type="ECO:0000256" key="4">
    <source>
        <dbReference type="ARBA" id="ARBA00013207"/>
    </source>
</evidence>
<sequence>MKLILLAIVTLLPLALSSAALKASNGYMKIDFNIEYSKRNLSTTKLLGRDGNYGLLEVYEQAYYNCDLQVGSNKQHITVCLDTGSSDFWVMASDVKCYKFKRDFSLFARNQLNLAKKDQVSGSSSTHSGVSTYQAEDQGNTYFGEASPTSWYGPLETWCTTLGSFATDESTSFHNNDTYPFYIEYIMGNFAYGTWGTDTVEIMGFTVPDVSVAVVNSTNSIQGVLGIGLSSLEFTYRDFGYQYANLPMRLKAEGITKKNMYSLFLNEVGAKGTVLFGAVDHAKYTGTLQTLPLINLYPQIYEHPSEFMVLLNSITLEGASFNQTITSVTIPGVLDSGSPVSSFTRPLFNRFRQTFNAEDMGTWYKVDCNYNTESMNLFFDISGIQIKVPMSEFIVRWNGVCYLNIEEVPDPIGDEVPSIVLGDNILRSAYVVYDLDDYEVLIAQVKYSDDEDIEVVTLAIPLAVRAPSYSELTYDTAATDSGTVSVAPLSVAVTASSSQTHRVSNEISQTDHISNGISQTDEYSEWNLESDDYSEVSLETGYNWTLMTEDSNWTDFYNSDFEYSTEDWESLFSYTPFSYSTILYSLSLFPTFPTSMNTGTTTDAPKPHRNSAMKSLRFEYSLALILGLLVFTFVEFV</sequence>
<organism evidence="15 16">
    <name type="scientific">Sungouiella intermedia</name>
    <dbReference type="NCBI Taxonomy" id="45354"/>
    <lineage>
        <taxon>Eukaryota</taxon>
        <taxon>Fungi</taxon>
        <taxon>Dikarya</taxon>
        <taxon>Ascomycota</taxon>
        <taxon>Saccharomycotina</taxon>
        <taxon>Pichiomycetes</taxon>
        <taxon>Metschnikowiaceae</taxon>
        <taxon>Sungouiella</taxon>
    </lineage>
</organism>
<evidence type="ECO:0000256" key="8">
    <source>
        <dbReference type="ARBA" id="ARBA00022750"/>
    </source>
</evidence>
<evidence type="ECO:0000256" key="12">
    <source>
        <dbReference type="PIRSR" id="PIRSR601461-1"/>
    </source>
</evidence>